<dbReference type="Proteomes" id="UP000274756">
    <property type="component" value="Unassembled WGS sequence"/>
</dbReference>
<dbReference type="InterPro" id="IPR011947">
    <property type="entry name" value="FCP1_euk"/>
</dbReference>
<dbReference type="PROSITE" id="PS50172">
    <property type="entry name" value="BRCT"/>
    <property type="match status" value="1"/>
</dbReference>
<evidence type="ECO:0000313" key="14">
    <source>
        <dbReference type="Proteomes" id="UP000274756"/>
    </source>
</evidence>
<evidence type="ECO:0000256" key="4">
    <source>
        <dbReference type="ARBA" id="ARBA00022912"/>
    </source>
</evidence>
<dbReference type="NCBIfam" id="TIGR02250">
    <property type="entry name" value="FCP1_euk"/>
    <property type="match status" value="1"/>
</dbReference>
<dbReference type="PROSITE" id="PS50969">
    <property type="entry name" value="FCP1"/>
    <property type="match status" value="1"/>
</dbReference>
<evidence type="ECO:0000313" key="12">
    <source>
        <dbReference type="EMBL" id="VDN56567.1"/>
    </source>
</evidence>
<dbReference type="EC" id="3.1.3.16" evidence="2 9"/>
<gene>
    <name evidence="12" type="ORF">DME_LOCUS6540</name>
</gene>
<protein>
    <recommendedName>
        <fullName evidence="6 9">RNA polymerase II subunit A C-terminal domain phosphatase</fullName>
        <ecNumber evidence="2 9">3.1.3.16</ecNumber>
    </recommendedName>
</protein>
<dbReference type="WBParaSite" id="DME_0000218001-mRNA-1">
    <property type="protein sequence ID" value="DME_0000218001-mRNA-1"/>
    <property type="gene ID" value="DME_0000218001"/>
</dbReference>
<dbReference type="Proteomes" id="UP000038040">
    <property type="component" value="Unplaced"/>
</dbReference>
<dbReference type="GO" id="GO:0008420">
    <property type="term" value="F:RNA polymerase II CTD heptapeptide repeat phosphatase activity"/>
    <property type="evidence" value="ECO:0007669"/>
    <property type="project" value="UniProtKB-UniRule"/>
</dbReference>
<dbReference type="Pfam" id="PF03031">
    <property type="entry name" value="NIF"/>
    <property type="match status" value="1"/>
</dbReference>
<feature type="domain" description="BRCT" evidence="10">
    <location>
        <begin position="327"/>
        <end position="420"/>
    </location>
</feature>
<name>A0A0N4U5P4_DRAME</name>
<comment type="catalytic activity">
    <reaction evidence="7 9">
        <text>O-phospho-L-seryl-[protein] + H2O = L-seryl-[protein] + phosphate</text>
        <dbReference type="Rhea" id="RHEA:20629"/>
        <dbReference type="Rhea" id="RHEA-COMP:9863"/>
        <dbReference type="Rhea" id="RHEA-COMP:11604"/>
        <dbReference type="ChEBI" id="CHEBI:15377"/>
        <dbReference type="ChEBI" id="CHEBI:29999"/>
        <dbReference type="ChEBI" id="CHEBI:43474"/>
        <dbReference type="ChEBI" id="CHEBI:83421"/>
        <dbReference type="EC" id="3.1.3.16"/>
    </reaction>
</comment>
<dbReference type="InterPro" id="IPR036420">
    <property type="entry name" value="BRCT_dom_sf"/>
</dbReference>
<dbReference type="SUPFAM" id="SSF56784">
    <property type="entry name" value="HAD-like"/>
    <property type="match status" value="1"/>
</dbReference>
<keyword evidence="4" id="KW-0904">Protein phosphatase</keyword>
<dbReference type="CDD" id="cd17729">
    <property type="entry name" value="BRCT_CTDP1"/>
    <property type="match status" value="1"/>
</dbReference>
<evidence type="ECO:0000256" key="2">
    <source>
        <dbReference type="ARBA" id="ARBA00013081"/>
    </source>
</evidence>
<dbReference type="STRING" id="318479.A0A0N4U5P4"/>
<dbReference type="InterPro" id="IPR004274">
    <property type="entry name" value="FCP1_dom"/>
</dbReference>
<accession>A0A0N4U5P4</accession>
<comment type="function">
    <text evidence="9">This promotes the activity of RNA polymerase II.</text>
</comment>
<sequence length="472" mass="53993">MDEKLAIIYEDSDDGEFLNWKVCNGSYIRKNAHLLNYSKLKKICHKTFKKGFLLKYGMTVATIEPCKHEIVMKDMCATCGKDFRAAHGSVTGILNEAPAASVSMIHHVPELIVSSQLAREIGNRDREFVLKARKLVLLVDLDQTLIHSTSCPFSGDNVSDIKCYKLQSTTFYTKIRPYTREFLERMNILFEMHIISYGERLYAHQIASILDPDKIYFGHRILSRDELFCAMYKTRNMQSLFPCGDQLIAIIDDRPDVWQYSDALIQVVLIAFSLVMACSVIGNSDETDHTLEYVADILTKIHREFYYHYDKDGGKVITDLKTIIANERAKVLKNCSVVLSGIVPVGTDLTKVEAYRLCKQFGATVTININDKTTHIIAARWGTIKVHEALKRSDIYVVHPQWLYDCVERWQKIDEKDYLLTKETMNKTGKPLGGSLIKGVLPTLSTLNSMLKEVEEEVIKGHNFRYFEIKFV</sequence>
<comment type="catalytic activity">
    <reaction evidence="8 9">
        <text>O-phospho-L-threonyl-[protein] + H2O = L-threonyl-[protein] + phosphate</text>
        <dbReference type="Rhea" id="RHEA:47004"/>
        <dbReference type="Rhea" id="RHEA-COMP:11060"/>
        <dbReference type="Rhea" id="RHEA-COMP:11605"/>
        <dbReference type="ChEBI" id="CHEBI:15377"/>
        <dbReference type="ChEBI" id="CHEBI:30013"/>
        <dbReference type="ChEBI" id="CHEBI:43474"/>
        <dbReference type="ChEBI" id="CHEBI:61977"/>
        <dbReference type="EC" id="3.1.3.16"/>
    </reaction>
</comment>
<dbReference type="PANTHER" id="PTHR23081:SF36">
    <property type="entry name" value="RNA POLYMERASE II SUBUNIT A C-TERMINAL DOMAIN PHOSPHATASE"/>
    <property type="match status" value="1"/>
</dbReference>
<evidence type="ECO:0000256" key="6">
    <source>
        <dbReference type="ARBA" id="ARBA00040602"/>
    </source>
</evidence>
<dbReference type="SMART" id="SM00292">
    <property type="entry name" value="BRCT"/>
    <property type="match status" value="1"/>
</dbReference>
<dbReference type="Pfam" id="PF00533">
    <property type="entry name" value="BRCT"/>
    <property type="match status" value="1"/>
</dbReference>
<dbReference type="GO" id="GO:0005634">
    <property type="term" value="C:nucleus"/>
    <property type="evidence" value="ECO:0007669"/>
    <property type="project" value="UniProtKB-SubCell"/>
</dbReference>
<dbReference type="Gene3D" id="3.40.50.1000">
    <property type="entry name" value="HAD superfamily/HAD-like"/>
    <property type="match status" value="1"/>
</dbReference>
<dbReference type="CDD" id="cd07521">
    <property type="entry name" value="HAD_FCP1-like"/>
    <property type="match status" value="1"/>
</dbReference>
<dbReference type="FunFam" id="3.40.50.10190:FF:000007">
    <property type="entry name" value="RNA polymerase II subunit A C-terminal domain phosphatase"/>
    <property type="match status" value="1"/>
</dbReference>
<dbReference type="InterPro" id="IPR039189">
    <property type="entry name" value="Fcp1"/>
</dbReference>
<evidence type="ECO:0000256" key="3">
    <source>
        <dbReference type="ARBA" id="ARBA00022801"/>
    </source>
</evidence>
<evidence type="ECO:0000259" key="11">
    <source>
        <dbReference type="PROSITE" id="PS50969"/>
    </source>
</evidence>
<dbReference type="InterPro" id="IPR023214">
    <property type="entry name" value="HAD_sf"/>
</dbReference>
<evidence type="ECO:0000256" key="7">
    <source>
        <dbReference type="ARBA" id="ARBA00047761"/>
    </source>
</evidence>
<comment type="subcellular location">
    <subcellularLocation>
        <location evidence="1 9">Nucleus</location>
    </subcellularLocation>
</comment>
<keyword evidence="3 9" id="KW-0378">Hydrolase</keyword>
<dbReference type="AlphaFoldDB" id="A0A0N4U5P4"/>
<keyword evidence="14" id="KW-1185">Reference proteome</keyword>
<dbReference type="Gene3D" id="3.40.50.10190">
    <property type="entry name" value="BRCT domain"/>
    <property type="match status" value="1"/>
</dbReference>
<dbReference type="InterPro" id="IPR001357">
    <property type="entry name" value="BRCT_dom"/>
</dbReference>
<dbReference type="SUPFAM" id="SSF52113">
    <property type="entry name" value="BRCT domain"/>
    <property type="match status" value="1"/>
</dbReference>
<keyword evidence="5 9" id="KW-0539">Nucleus</keyword>
<feature type="domain" description="FCP1 homology" evidence="11">
    <location>
        <begin position="130"/>
        <end position="301"/>
    </location>
</feature>
<evidence type="ECO:0000256" key="5">
    <source>
        <dbReference type="ARBA" id="ARBA00023242"/>
    </source>
</evidence>
<dbReference type="EMBL" id="UYYG01001156">
    <property type="protein sequence ID" value="VDN56567.1"/>
    <property type="molecule type" value="Genomic_DNA"/>
</dbReference>
<organism evidence="13 15">
    <name type="scientific">Dracunculus medinensis</name>
    <name type="common">Guinea worm</name>
    <dbReference type="NCBI Taxonomy" id="318479"/>
    <lineage>
        <taxon>Eukaryota</taxon>
        <taxon>Metazoa</taxon>
        <taxon>Ecdysozoa</taxon>
        <taxon>Nematoda</taxon>
        <taxon>Chromadorea</taxon>
        <taxon>Rhabditida</taxon>
        <taxon>Spirurina</taxon>
        <taxon>Dracunculoidea</taxon>
        <taxon>Dracunculidae</taxon>
        <taxon>Dracunculus</taxon>
    </lineage>
</organism>
<evidence type="ECO:0000313" key="15">
    <source>
        <dbReference type="WBParaSite" id="DME_0000218001-mRNA-1"/>
    </source>
</evidence>
<dbReference type="SMART" id="SM00577">
    <property type="entry name" value="CPDc"/>
    <property type="match status" value="1"/>
</dbReference>
<evidence type="ECO:0000259" key="10">
    <source>
        <dbReference type="PROSITE" id="PS50172"/>
    </source>
</evidence>
<evidence type="ECO:0000313" key="13">
    <source>
        <dbReference type="Proteomes" id="UP000038040"/>
    </source>
</evidence>
<evidence type="ECO:0000256" key="9">
    <source>
        <dbReference type="RuleBase" id="RU366066"/>
    </source>
</evidence>
<dbReference type="PANTHER" id="PTHR23081">
    <property type="entry name" value="RNA POLYMERASE II CTD PHOSPHATASE"/>
    <property type="match status" value="1"/>
</dbReference>
<reference evidence="15" key="1">
    <citation type="submission" date="2017-02" db="UniProtKB">
        <authorList>
            <consortium name="WormBaseParasite"/>
        </authorList>
    </citation>
    <scope>IDENTIFICATION</scope>
</reference>
<proteinExistence type="predicted"/>
<dbReference type="InterPro" id="IPR036412">
    <property type="entry name" value="HAD-like_sf"/>
</dbReference>
<dbReference type="OrthoDB" id="10249888at2759"/>
<evidence type="ECO:0000256" key="8">
    <source>
        <dbReference type="ARBA" id="ARBA00048336"/>
    </source>
</evidence>
<reference evidence="12 14" key="2">
    <citation type="submission" date="2018-11" db="EMBL/GenBank/DDBJ databases">
        <authorList>
            <consortium name="Pathogen Informatics"/>
        </authorList>
    </citation>
    <scope>NUCLEOTIDE SEQUENCE [LARGE SCALE GENOMIC DNA]</scope>
</reference>
<evidence type="ECO:0000256" key="1">
    <source>
        <dbReference type="ARBA" id="ARBA00004123"/>
    </source>
</evidence>